<sequence length="122" mass="14105">MYAQRYGTVPVVHATGGLKDSVVQYDPFADAEVKEEEEGEKEVVEKEGHGTGWQFSTADAEGLKFGLWNALHTYKHFKDSWKKIVKRCMKTDFSWELSAKKYEQVFQWAKMDPPVINPWPFS</sequence>
<dbReference type="Gene3D" id="3.40.50.2000">
    <property type="entry name" value="Glycogen Phosphorylase B"/>
    <property type="match status" value="2"/>
</dbReference>
<protein>
    <submittedName>
        <fullName evidence="3">Uncharacterized protein</fullName>
    </submittedName>
</protein>
<name>A0A7S0F130_9CRYP</name>
<dbReference type="EMBL" id="HBEO01028074">
    <property type="protein sequence ID" value="CAD8499851.1"/>
    <property type="molecule type" value="Transcribed_RNA"/>
</dbReference>
<evidence type="ECO:0000256" key="2">
    <source>
        <dbReference type="ARBA" id="ARBA00023234"/>
    </source>
</evidence>
<dbReference type="PANTHER" id="PTHR45825">
    <property type="entry name" value="GRANULE-BOUND STARCH SYNTHASE 1, CHLOROPLASTIC/AMYLOPLASTIC"/>
    <property type="match status" value="1"/>
</dbReference>
<organism evidence="3">
    <name type="scientific">Hanusia phi</name>
    <dbReference type="NCBI Taxonomy" id="3032"/>
    <lineage>
        <taxon>Eukaryota</taxon>
        <taxon>Cryptophyceae</taxon>
        <taxon>Pyrenomonadales</taxon>
        <taxon>Geminigeraceae</taxon>
        <taxon>Hanusia</taxon>
    </lineage>
</organism>
<proteinExistence type="predicted"/>
<evidence type="ECO:0000256" key="1">
    <source>
        <dbReference type="ARBA" id="ARBA00004602"/>
    </source>
</evidence>
<dbReference type="PANTHER" id="PTHR45825:SF11">
    <property type="entry name" value="ALPHA AMYLASE DOMAIN-CONTAINING PROTEIN"/>
    <property type="match status" value="1"/>
</dbReference>
<evidence type="ECO:0000313" key="3">
    <source>
        <dbReference type="EMBL" id="CAD8499851.1"/>
    </source>
</evidence>
<dbReference type="SUPFAM" id="SSF53756">
    <property type="entry name" value="UDP-Glycosyltransferase/glycogen phosphorylase"/>
    <property type="match status" value="1"/>
</dbReference>
<keyword evidence="2" id="KW-0934">Plastid</keyword>
<gene>
    <name evidence="3" type="ORF">HPHI1048_LOCUS19013</name>
</gene>
<reference evidence="3" key="1">
    <citation type="submission" date="2021-01" db="EMBL/GenBank/DDBJ databases">
        <authorList>
            <person name="Corre E."/>
            <person name="Pelletier E."/>
            <person name="Niang G."/>
            <person name="Scheremetjew M."/>
            <person name="Finn R."/>
            <person name="Kale V."/>
            <person name="Holt S."/>
            <person name="Cochrane G."/>
            <person name="Meng A."/>
            <person name="Brown T."/>
            <person name="Cohen L."/>
        </authorList>
    </citation>
    <scope>NUCLEOTIDE SEQUENCE</scope>
    <source>
        <strain evidence="3">CCMP325</strain>
    </source>
</reference>
<dbReference type="GO" id="GO:0009507">
    <property type="term" value="C:chloroplast"/>
    <property type="evidence" value="ECO:0007669"/>
    <property type="project" value="TreeGrafter"/>
</dbReference>
<comment type="subcellular location">
    <subcellularLocation>
        <location evidence="1">Plastid</location>
        <location evidence="1">Amyloplast</location>
    </subcellularLocation>
</comment>
<keyword evidence="2" id="KW-0035">Amyloplast</keyword>
<dbReference type="AlphaFoldDB" id="A0A7S0F130"/>
<accession>A0A7S0F130</accession>